<proteinExistence type="predicted"/>
<gene>
    <name evidence="1" type="ORF">AMTR_s00019p00229800</name>
</gene>
<evidence type="ECO:0000313" key="1">
    <source>
        <dbReference type="EMBL" id="ERN07339.1"/>
    </source>
</evidence>
<dbReference type="AlphaFoldDB" id="W1PHZ9"/>
<keyword evidence="2" id="KW-1185">Reference proteome</keyword>
<dbReference type="HOGENOM" id="CLU_2888730_0_0_1"/>
<organism evidence="1 2">
    <name type="scientific">Amborella trichopoda</name>
    <dbReference type="NCBI Taxonomy" id="13333"/>
    <lineage>
        <taxon>Eukaryota</taxon>
        <taxon>Viridiplantae</taxon>
        <taxon>Streptophyta</taxon>
        <taxon>Embryophyta</taxon>
        <taxon>Tracheophyta</taxon>
        <taxon>Spermatophyta</taxon>
        <taxon>Magnoliopsida</taxon>
        <taxon>Amborellales</taxon>
        <taxon>Amborellaceae</taxon>
        <taxon>Amborella</taxon>
    </lineage>
</organism>
<accession>W1PHZ9</accession>
<reference evidence="2" key="1">
    <citation type="journal article" date="2013" name="Science">
        <title>The Amborella genome and the evolution of flowering plants.</title>
        <authorList>
            <consortium name="Amborella Genome Project"/>
        </authorList>
    </citation>
    <scope>NUCLEOTIDE SEQUENCE [LARGE SCALE GENOMIC DNA]</scope>
</reference>
<name>W1PHZ9_AMBTC</name>
<dbReference type="Proteomes" id="UP000017836">
    <property type="component" value="Unassembled WGS sequence"/>
</dbReference>
<evidence type="ECO:0000313" key="2">
    <source>
        <dbReference type="Proteomes" id="UP000017836"/>
    </source>
</evidence>
<sequence>MRCIIIKGLRPEYNGFVSAIRGRLTHPTLMELESLLANQEMLARRMADISMKDEEEALFARTK</sequence>
<dbReference type="EMBL" id="KI393807">
    <property type="protein sequence ID" value="ERN07339.1"/>
    <property type="molecule type" value="Genomic_DNA"/>
</dbReference>
<dbReference type="Gramene" id="ERN07339">
    <property type="protein sequence ID" value="ERN07339"/>
    <property type="gene ID" value="AMTR_s00019p00229800"/>
</dbReference>
<protein>
    <submittedName>
        <fullName evidence="1">Uncharacterized protein</fullName>
    </submittedName>
</protein>